<dbReference type="CDD" id="cd00761">
    <property type="entry name" value="Glyco_tranf_GTA_type"/>
    <property type="match status" value="1"/>
</dbReference>
<evidence type="ECO:0000313" key="2">
    <source>
        <dbReference type="EMBL" id="GEQ21173.1"/>
    </source>
</evidence>
<sequence>MINKMVSVVITTYKRPTTLERAIESVLNQTYDNIEIIVVDDNNENSEDRIITEKLMEKYLDNQKIKYIKHKKNLNGAAARNTGIKYSKGDYLTFLDDDDELMNCKIELQVEKLEKSSKDYGAVYTGYEVLKNDKVIKREISKESGVLKKELLKMEWGFGSGSNPLFKKDIVETIGGFDVEFRRYQDWEFMMRIFDVCKICSVDKILLRIHSDSRINVPNATSYVRINKQYLNKFSSYINSLNQEDKNIIYRNHFLILAKIFINNRNYKKFMIFYKKAQNFSEIRLIEKIKIAITFCITWSEIARNIYYFFLSERVKIFSLSSLD</sequence>
<name>A0A512TLY8_CLOBU</name>
<proteinExistence type="predicted"/>
<dbReference type="Pfam" id="PF00535">
    <property type="entry name" value="Glycos_transf_2"/>
    <property type="match status" value="1"/>
</dbReference>
<comment type="caution">
    <text evidence="2">The sequence shown here is derived from an EMBL/GenBank/DDBJ whole genome shotgun (WGS) entry which is preliminary data.</text>
</comment>
<protein>
    <submittedName>
        <fullName evidence="2">Glycosyl transferase</fullName>
    </submittedName>
    <submittedName>
        <fullName evidence="3">Glycosyltransferase</fullName>
    </submittedName>
</protein>
<dbReference type="SUPFAM" id="SSF53448">
    <property type="entry name" value="Nucleotide-diphospho-sugar transferases"/>
    <property type="match status" value="1"/>
</dbReference>
<dbReference type="AlphaFoldDB" id="A0A512TLY8"/>
<evidence type="ECO:0000313" key="5">
    <source>
        <dbReference type="Proteomes" id="UP000474042"/>
    </source>
</evidence>
<dbReference type="InterPro" id="IPR029044">
    <property type="entry name" value="Nucleotide-diphossugar_trans"/>
</dbReference>
<evidence type="ECO:0000259" key="1">
    <source>
        <dbReference type="Pfam" id="PF00535"/>
    </source>
</evidence>
<dbReference type="GO" id="GO:0016758">
    <property type="term" value="F:hexosyltransferase activity"/>
    <property type="evidence" value="ECO:0007669"/>
    <property type="project" value="UniProtKB-ARBA"/>
</dbReference>
<evidence type="ECO:0000313" key="3">
    <source>
        <dbReference type="EMBL" id="NAS17101.1"/>
    </source>
</evidence>
<accession>A0A512TLY8</accession>
<feature type="domain" description="Glycosyltransferase 2-like" evidence="1">
    <location>
        <begin position="7"/>
        <end position="174"/>
    </location>
</feature>
<dbReference type="EMBL" id="BKBC01000018">
    <property type="protein sequence ID" value="GEQ21173.1"/>
    <property type="molecule type" value="Genomic_DNA"/>
</dbReference>
<dbReference type="InterPro" id="IPR001173">
    <property type="entry name" value="Glyco_trans_2-like"/>
</dbReference>
<reference evidence="3 5" key="2">
    <citation type="submission" date="2020-01" db="EMBL/GenBank/DDBJ databases">
        <title>Genome sequence of a 1,3-propanediol producer, Clostridium butyricum S3.</title>
        <authorList>
            <person name="Zhou J."/>
        </authorList>
    </citation>
    <scope>NUCLEOTIDE SEQUENCE [LARGE SCALE GENOMIC DNA]</scope>
    <source>
        <strain evidence="3 5">S3</strain>
    </source>
</reference>
<dbReference type="RefSeq" id="WP_146868337.1">
    <property type="nucleotide sequence ID" value="NZ_BKBC01000018.1"/>
</dbReference>
<dbReference type="Gene3D" id="3.90.550.10">
    <property type="entry name" value="Spore Coat Polysaccharide Biosynthesis Protein SpsA, Chain A"/>
    <property type="match status" value="1"/>
</dbReference>
<keyword evidence="2" id="KW-0808">Transferase</keyword>
<dbReference type="Proteomes" id="UP000321089">
    <property type="component" value="Unassembled WGS sequence"/>
</dbReference>
<gene>
    <name evidence="2" type="ORF">CBU02nite_16790</name>
    <name evidence="3" type="ORF">GND98_004250</name>
</gene>
<dbReference type="PANTHER" id="PTHR22916:SF3">
    <property type="entry name" value="UDP-GLCNAC:BETAGAL BETA-1,3-N-ACETYLGLUCOSAMINYLTRANSFERASE-LIKE PROTEIN 1"/>
    <property type="match status" value="1"/>
</dbReference>
<dbReference type="Proteomes" id="UP000474042">
    <property type="component" value="Unassembled WGS sequence"/>
</dbReference>
<evidence type="ECO:0000313" key="4">
    <source>
        <dbReference type="Proteomes" id="UP000321089"/>
    </source>
</evidence>
<dbReference type="EMBL" id="WOFV02000008">
    <property type="protein sequence ID" value="NAS17101.1"/>
    <property type="molecule type" value="Genomic_DNA"/>
</dbReference>
<dbReference type="PANTHER" id="PTHR22916">
    <property type="entry name" value="GLYCOSYLTRANSFERASE"/>
    <property type="match status" value="1"/>
</dbReference>
<reference evidence="2 4" key="1">
    <citation type="submission" date="2019-07" db="EMBL/GenBank/DDBJ databases">
        <title>Whole genome shotgun sequence of Clostridium butyricum NBRC 3858.</title>
        <authorList>
            <person name="Hosoyama A."/>
            <person name="Uohara A."/>
            <person name="Ohji S."/>
            <person name="Ichikawa N."/>
        </authorList>
    </citation>
    <scope>NUCLEOTIDE SEQUENCE [LARGE SCALE GENOMIC DNA]</scope>
    <source>
        <strain evidence="2 4">NBRC 3858</strain>
    </source>
</reference>
<organism evidence="2 4">
    <name type="scientific">Clostridium butyricum</name>
    <dbReference type="NCBI Taxonomy" id="1492"/>
    <lineage>
        <taxon>Bacteria</taxon>
        <taxon>Bacillati</taxon>
        <taxon>Bacillota</taxon>
        <taxon>Clostridia</taxon>
        <taxon>Eubacteriales</taxon>
        <taxon>Clostridiaceae</taxon>
        <taxon>Clostridium</taxon>
    </lineage>
</organism>